<gene>
    <name evidence="2" type="ORF">N8I74_00590</name>
</gene>
<dbReference type="InterPro" id="IPR001173">
    <property type="entry name" value="Glyco_trans_2-like"/>
</dbReference>
<accession>A0ABY6DMF2</accession>
<keyword evidence="2" id="KW-0808">Transferase</keyword>
<proteinExistence type="predicted"/>
<dbReference type="SUPFAM" id="SSF53448">
    <property type="entry name" value="Nucleotide-diphospho-sugar transferases"/>
    <property type="match status" value="1"/>
</dbReference>
<organism evidence="2 3">
    <name type="scientific">Chitiniphilus purpureus</name>
    <dbReference type="NCBI Taxonomy" id="2981137"/>
    <lineage>
        <taxon>Bacteria</taxon>
        <taxon>Pseudomonadati</taxon>
        <taxon>Pseudomonadota</taxon>
        <taxon>Betaproteobacteria</taxon>
        <taxon>Neisseriales</taxon>
        <taxon>Chitinibacteraceae</taxon>
        <taxon>Chitiniphilus</taxon>
    </lineage>
</organism>
<dbReference type="PANTHER" id="PTHR22916:SF3">
    <property type="entry name" value="UDP-GLCNAC:BETAGAL BETA-1,3-N-ACETYLGLUCOSAMINYLTRANSFERASE-LIKE PROTEIN 1"/>
    <property type="match status" value="1"/>
</dbReference>
<dbReference type="EC" id="2.4.-.-" evidence="2"/>
<keyword evidence="3" id="KW-1185">Reference proteome</keyword>
<protein>
    <submittedName>
        <fullName evidence="2">Glycosyltransferase</fullName>
        <ecNumber evidence="2">2.4.-.-</ecNumber>
    </submittedName>
</protein>
<dbReference type="PANTHER" id="PTHR22916">
    <property type="entry name" value="GLYCOSYLTRANSFERASE"/>
    <property type="match status" value="1"/>
</dbReference>
<keyword evidence="2" id="KW-0328">Glycosyltransferase</keyword>
<dbReference type="InterPro" id="IPR029044">
    <property type="entry name" value="Nucleotide-diphossugar_trans"/>
</dbReference>
<sequence length="259" mass="28803">MNNDLVSIVMPAYNAGPFIDQAIGSVRGQTWAEWELLVVDDGSSDDTVAQVARHAAQDARVRLLHSGGQCGPARARNLAIAASRGRYIAFLDSDDAWLPAKLERQVAAMRTQGALLCYTSYYKMDRDGRRGDTPILARPWVDHGLLLKSNFIGCLTAIYDAGALGRVPMPDIRKRQDLALWLLLTRRIAAEFGPCRDKVLGLPEPLALYREHTGTVSSDKKNAAAWQWKLYREVVGLGRLRAAYYFAHYAVRGLAKYLK</sequence>
<dbReference type="RefSeq" id="WP_263124958.1">
    <property type="nucleotide sequence ID" value="NZ_CP106753.1"/>
</dbReference>
<dbReference type="Gene3D" id="3.90.550.10">
    <property type="entry name" value="Spore Coat Polysaccharide Biosynthesis Protein SpsA, Chain A"/>
    <property type="match status" value="1"/>
</dbReference>
<evidence type="ECO:0000313" key="3">
    <source>
        <dbReference type="Proteomes" id="UP001061302"/>
    </source>
</evidence>
<dbReference type="GO" id="GO:0016757">
    <property type="term" value="F:glycosyltransferase activity"/>
    <property type="evidence" value="ECO:0007669"/>
    <property type="project" value="UniProtKB-KW"/>
</dbReference>
<dbReference type="Proteomes" id="UP001061302">
    <property type="component" value="Chromosome"/>
</dbReference>
<feature type="domain" description="Glycosyltransferase 2-like" evidence="1">
    <location>
        <begin position="7"/>
        <end position="129"/>
    </location>
</feature>
<name>A0ABY6DMF2_9NEIS</name>
<dbReference type="Pfam" id="PF00535">
    <property type="entry name" value="Glycos_transf_2"/>
    <property type="match status" value="1"/>
</dbReference>
<evidence type="ECO:0000313" key="2">
    <source>
        <dbReference type="EMBL" id="UXY15547.1"/>
    </source>
</evidence>
<evidence type="ECO:0000259" key="1">
    <source>
        <dbReference type="Pfam" id="PF00535"/>
    </source>
</evidence>
<reference evidence="2" key="1">
    <citation type="submission" date="2022-10" db="EMBL/GenBank/DDBJ databases">
        <title>Chitiniphilus purpureus sp. nov., a novel chitin-degrading bacterium isolated from crawfish pond sediment.</title>
        <authorList>
            <person name="Li K."/>
        </authorList>
    </citation>
    <scope>NUCLEOTIDE SEQUENCE</scope>
    <source>
        <strain evidence="2">CD1</strain>
    </source>
</reference>
<dbReference type="EMBL" id="CP106753">
    <property type="protein sequence ID" value="UXY15547.1"/>
    <property type="molecule type" value="Genomic_DNA"/>
</dbReference>